<dbReference type="PANTHER" id="PTHR42776:SF27">
    <property type="entry name" value="DIPEPTIDYL PEPTIDASE FAMILY MEMBER 6"/>
    <property type="match status" value="1"/>
</dbReference>
<sequence length="602" mass="68843">MITFPSHDAEQFLNSYDIDTFAVSKDEKRIIFSANMNGKPNVWAMDVPNAYPYPLTYCNQMSSFLKFDPNGQFILAGFDNEGDENYQLYALRPEGGKPFALLPAEKEVKQYFSHLSKDGERMYYTTSKDNQRYMNIHCYNLRTKEDKLLHAGEEASTHLLAVSEDEETLIIGKHFSNTYSLCYVIRGDEVICLTPASEREYVTEGACFVDKDTVLFVTDYEADFPYVASFNLQTREFNVVQVFEREEVAGLQFHKESNSCYVLTHKGVEDRCYRLSLDDYSVTQLSLPIDVMIQSYIAESGNIYIAGYSAVAPANLFVLKNGMDEWEMLTNNRILGLNKEDLSDPETVTYTSFEGLEIEALLFKPKAEVANGHTVFWPHGGPQWAERKQFRAIFQYIIGHGYTLFAPNFRGSTCYGTSFTKVIEGDWGEGPRLDCVAGIEWLFEQGIAERDKLFVLGRSYGGYMSLLLSGRHAEYFRASIDIFGVSNLFTFIESVPEHWKPTMDRWVGNPERDREKLIADSPVTYLDGMVKPMLIIQGENDPRVVKAESDQVYEALKNKGRDVEYFVMKDEGHGFSRKENELAAYSRIVEFLAKHQVKEVRV</sequence>
<dbReference type="GO" id="GO:0006508">
    <property type="term" value="P:proteolysis"/>
    <property type="evidence" value="ECO:0007669"/>
    <property type="project" value="InterPro"/>
</dbReference>
<reference evidence="3" key="2">
    <citation type="submission" date="2020-09" db="EMBL/GenBank/DDBJ databases">
        <authorList>
            <person name="Sun Q."/>
            <person name="Zhou Y."/>
        </authorList>
    </citation>
    <scope>NUCLEOTIDE SEQUENCE</scope>
    <source>
        <strain evidence="3">CGMCC 1.12698</strain>
    </source>
</reference>
<feature type="domain" description="Peptidase S9 prolyl oligopeptidase catalytic" evidence="2">
    <location>
        <begin position="389"/>
        <end position="595"/>
    </location>
</feature>
<gene>
    <name evidence="3" type="ORF">GCM10007140_18770</name>
</gene>
<organism evidence="3 4">
    <name type="scientific">Priestia taiwanensis</name>
    <dbReference type="NCBI Taxonomy" id="1347902"/>
    <lineage>
        <taxon>Bacteria</taxon>
        <taxon>Bacillati</taxon>
        <taxon>Bacillota</taxon>
        <taxon>Bacilli</taxon>
        <taxon>Bacillales</taxon>
        <taxon>Bacillaceae</taxon>
        <taxon>Priestia</taxon>
    </lineage>
</organism>
<keyword evidence="1" id="KW-0378">Hydrolase</keyword>
<dbReference type="GO" id="GO:0004252">
    <property type="term" value="F:serine-type endopeptidase activity"/>
    <property type="evidence" value="ECO:0007669"/>
    <property type="project" value="TreeGrafter"/>
</dbReference>
<dbReference type="PANTHER" id="PTHR42776">
    <property type="entry name" value="SERINE PEPTIDASE S9 FAMILY MEMBER"/>
    <property type="match status" value="1"/>
</dbReference>
<evidence type="ECO:0000313" key="4">
    <source>
        <dbReference type="Proteomes" id="UP000605259"/>
    </source>
</evidence>
<dbReference type="SUPFAM" id="SSF53474">
    <property type="entry name" value="alpha/beta-Hydrolases"/>
    <property type="match status" value="1"/>
</dbReference>
<evidence type="ECO:0000256" key="1">
    <source>
        <dbReference type="ARBA" id="ARBA00022801"/>
    </source>
</evidence>
<dbReference type="AlphaFoldDB" id="A0A917AR42"/>
<dbReference type="InterPro" id="IPR001375">
    <property type="entry name" value="Peptidase_S9_cat"/>
</dbReference>
<dbReference type="Proteomes" id="UP000605259">
    <property type="component" value="Unassembled WGS sequence"/>
</dbReference>
<protein>
    <submittedName>
        <fullName evidence="3">Peptidase</fullName>
    </submittedName>
</protein>
<dbReference type="InterPro" id="IPR011042">
    <property type="entry name" value="6-blade_b-propeller_TolB-like"/>
</dbReference>
<proteinExistence type="predicted"/>
<dbReference type="InterPro" id="IPR029058">
    <property type="entry name" value="AB_hydrolase_fold"/>
</dbReference>
<evidence type="ECO:0000259" key="2">
    <source>
        <dbReference type="Pfam" id="PF00326"/>
    </source>
</evidence>
<comment type="caution">
    <text evidence="3">The sequence shown here is derived from an EMBL/GenBank/DDBJ whole genome shotgun (WGS) entry which is preliminary data.</text>
</comment>
<dbReference type="Pfam" id="PF00326">
    <property type="entry name" value="Peptidase_S9"/>
    <property type="match status" value="1"/>
</dbReference>
<dbReference type="SUPFAM" id="SSF50993">
    <property type="entry name" value="Peptidase/esterase 'gauge' domain"/>
    <property type="match status" value="1"/>
</dbReference>
<evidence type="ECO:0000313" key="3">
    <source>
        <dbReference type="EMBL" id="GGE68951.1"/>
    </source>
</evidence>
<keyword evidence="4" id="KW-1185">Reference proteome</keyword>
<dbReference type="Gene3D" id="3.40.50.1820">
    <property type="entry name" value="alpha/beta hydrolase"/>
    <property type="match status" value="1"/>
</dbReference>
<accession>A0A917AR42</accession>
<reference evidence="3" key="1">
    <citation type="journal article" date="2014" name="Int. J. Syst. Evol. Microbiol.">
        <title>Complete genome sequence of Corynebacterium casei LMG S-19264T (=DSM 44701T), isolated from a smear-ripened cheese.</title>
        <authorList>
            <consortium name="US DOE Joint Genome Institute (JGI-PGF)"/>
            <person name="Walter F."/>
            <person name="Albersmeier A."/>
            <person name="Kalinowski J."/>
            <person name="Ruckert C."/>
        </authorList>
    </citation>
    <scope>NUCLEOTIDE SEQUENCE</scope>
    <source>
        <strain evidence="3">CGMCC 1.12698</strain>
    </source>
</reference>
<dbReference type="EMBL" id="BMFK01000001">
    <property type="protein sequence ID" value="GGE68951.1"/>
    <property type="molecule type" value="Genomic_DNA"/>
</dbReference>
<dbReference type="RefSeq" id="WP_188388103.1">
    <property type="nucleotide sequence ID" value="NZ_BMFK01000001.1"/>
</dbReference>
<dbReference type="Gene3D" id="2.120.10.30">
    <property type="entry name" value="TolB, C-terminal domain"/>
    <property type="match status" value="1"/>
</dbReference>
<name>A0A917AR42_9BACI</name>